<keyword evidence="4" id="KW-1133">Transmembrane helix</keyword>
<protein>
    <submittedName>
        <fullName evidence="5">Class E sortase</fullName>
    </submittedName>
</protein>
<dbReference type="InterPro" id="IPR053465">
    <property type="entry name" value="Sortase_Class_E"/>
</dbReference>
<dbReference type="EMBL" id="BNAI01000005">
    <property type="protein sequence ID" value="GHF21350.1"/>
    <property type="molecule type" value="Genomic_DNA"/>
</dbReference>
<dbReference type="SUPFAM" id="SSF63817">
    <property type="entry name" value="Sortase"/>
    <property type="match status" value="1"/>
</dbReference>
<dbReference type="Proteomes" id="UP000617531">
    <property type="component" value="Unassembled WGS sequence"/>
</dbReference>
<feature type="transmembrane region" description="Helical" evidence="4">
    <location>
        <begin position="20"/>
        <end position="41"/>
    </location>
</feature>
<keyword evidence="4" id="KW-0472">Membrane</keyword>
<dbReference type="GO" id="GO:0016787">
    <property type="term" value="F:hydrolase activity"/>
    <property type="evidence" value="ECO:0007669"/>
    <property type="project" value="UniProtKB-KW"/>
</dbReference>
<keyword evidence="1" id="KW-0378">Hydrolase</keyword>
<dbReference type="NCBIfam" id="TIGR01076">
    <property type="entry name" value="sortase_fam"/>
    <property type="match status" value="1"/>
</dbReference>
<reference evidence="5" key="1">
    <citation type="journal article" date="2014" name="Int. J. Syst. Evol. Microbiol.">
        <title>Complete genome sequence of Corynebacterium casei LMG S-19264T (=DSM 44701T), isolated from a smear-ripened cheese.</title>
        <authorList>
            <consortium name="US DOE Joint Genome Institute (JGI-PGF)"/>
            <person name="Walter F."/>
            <person name="Albersmeier A."/>
            <person name="Kalinowski J."/>
            <person name="Ruckert C."/>
        </authorList>
    </citation>
    <scope>NUCLEOTIDE SEQUENCE</scope>
    <source>
        <strain evidence="5">CGMCC 1.16548</strain>
    </source>
</reference>
<organism evidence="5 6">
    <name type="scientific">Pseudolysinimonas yzui</name>
    <dbReference type="NCBI Taxonomy" id="2708254"/>
    <lineage>
        <taxon>Bacteria</taxon>
        <taxon>Bacillati</taxon>
        <taxon>Actinomycetota</taxon>
        <taxon>Actinomycetes</taxon>
        <taxon>Micrococcales</taxon>
        <taxon>Microbacteriaceae</taxon>
        <taxon>Pseudolysinimonas</taxon>
    </lineage>
</organism>
<sequence>MTASGETIRRPRRRISVAGVLGELLITAGALVLAFLGYQVWLADLIVGGQLNSEASELAEEWGVGYSDVPPSEAGDPTQSEDPPVQTAPGNAIRFATLIIPRFGGDYNRPIAEGVGTTDVLNKGNIGHYPTTQMPGALGNFALASHRSSGGGNFRDLHQLRVGDHIYVETPDGWYQYSFRNLEYVRPSGVGVLNPVPQVTGAQATERYITLTTCNPFFSTAERIIAYGVYDSFYPRAGGVPAEIASNVTGAG</sequence>
<keyword evidence="4" id="KW-0812">Transmembrane</keyword>
<evidence type="ECO:0000313" key="6">
    <source>
        <dbReference type="Proteomes" id="UP000617531"/>
    </source>
</evidence>
<proteinExistence type="predicted"/>
<dbReference type="CDD" id="cd05830">
    <property type="entry name" value="Sortase_E"/>
    <property type="match status" value="1"/>
</dbReference>
<feature type="active site" description="Proton donor/acceptor" evidence="2">
    <location>
        <position position="146"/>
    </location>
</feature>
<evidence type="ECO:0000256" key="4">
    <source>
        <dbReference type="SAM" id="Phobius"/>
    </source>
</evidence>
<dbReference type="Gene3D" id="2.40.260.10">
    <property type="entry name" value="Sortase"/>
    <property type="match status" value="1"/>
</dbReference>
<dbReference type="InterPro" id="IPR042003">
    <property type="entry name" value="Sortase_E"/>
</dbReference>
<evidence type="ECO:0000256" key="1">
    <source>
        <dbReference type="ARBA" id="ARBA00022801"/>
    </source>
</evidence>
<dbReference type="RefSeq" id="WP_191283639.1">
    <property type="nucleotide sequence ID" value="NZ_BNAI01000005.1"/>
</dbReference>
<comment type="caution">
    <text evidence="5">The sequence shown here is derived from an EMBL/GenBank/DDBJ whole genome shotgun (WGS) entry which is preliminary data.</text>
</comment>
<feature type="region of interest" description="Disordered" evidence="3">
    <location>
        <begin position="65"/>
        <end position="87"/>
    </location>
</feature>
<evidence type="ECO:0000256" key="2">
    <source>
        <dbReference type="PIRSR" id="PIRSR605754-1"/>
    </source>
</evidence>
<evidence type="ECO:0000313" key="5">
    <source>
        <dbReference type="EMBL" id="GHF21350.1"/>
    </source>
</evidence>
<dbReference type="InterPro" id="IPR005754">
    <property type="entry name" value="Sortase"/>
</dbReference>
<dbReference type="NCBIfam" id="NF033747">
    <property type="entry name" value="class_E_sortase"/>
    <property type="match status" value="1"/>
</dbReference>
<keyword evidence="6" id="KW-1185">Reference proteome</keyword>
<dbReference type="InterPro" id="IPR023365">
    <property type="entry name" value="Sortase_dom-sf"/>
</dbReference>
<gene>
    <name evidence="5" type="ORF">GCM10011600_22770</name>
</gene>
<feature type="active site" description="Acyl-thioester intermediate" evidence="2">
    <location>
        <position position="214"/>
    </location>
</feature>
<accession>A0A8J3GS71</accession>
<name>A0A8J3GS71_9MICO</name>
<reference evidence="5" key="2">
    <citation type="submission" date="2020-09" db="EMBL/GenBank/DDBJ databases">
        <authorList>
            <person name="Sun Q."/>
            <person name="Zhou Y."/>
        </authorList>
    </citation>
    <scope>NUCLEOTIDE SEQUENCE</scope>
    <source>
        <strain evidence="5">CGMCC 1.16548</strain>
    </source>
</reference>
<dbReference type="AlphaFoldDB" id="A0A8J3GS71"/>
<dbReference type="Pfam" id="PF04203">
    <property type="entry name" value="Sortase"/>
    <property type="match status" value="1"/>
</dbReference>
<evidence type="ECO:0000256" key="3">
    <source>
        <dbReference type="SAM" id="MobiDB-lite"/>
    </source>
</evidence>